<evidence type="ECO:0000313" key="1">
    <source>
        <dbReference type="EMBL" id="MBC5664054.1"/>
    </source>
</evidence>
<comment type="caution">
    <text evidence="1">The sequence shown here is derived from an EMBL/GenBank/DDBJ whole genome shotgun (WGS) entry which is preliminary data.</text>
</comment>
<name>A0ABR7ETN2_9FIRM</name>
<proteinExistence type="predicted"/>
<dbReference type="RefSeq" id="WP_186855322.1">
    <property type="nucleotide sequence ID" value="NZ_JACOOY010000002.1"/>
</dbReference>
<keyword evidence="2" id="KW-1185">Reference proteome</keyword>
<sequence>MNYNKVMLYDFNMKSSGRDGIKWSTVASSIKQHGFKIKDYDKQKNFEKKITSTKPGILEANYRAGGGHFAMIRKVGKKFHCYNLTGYSLSYTKKDDFDSVEDILRRITAHFKNGYIISK</sequence>
<evidence type="ECO:0008006" key="3">
    <source>
        <dbReference type="Google" id="ProtNLM"/>
    </source>
</evidence>
<protein>
    <recommendedName>
        <fullName evidence="3">Peptidase C39-like domain-containing protein</fullName>
    </recommendedName>
</protein>
<reference evidence="1 2" key="1">
    <citation type="submission" date="2020-08" db="EMBL/GenBank/DDBJ databases">
        <title>Genome public.</title>
        <authorList>
            <person name="Liu C."/>
            <person name="Sun Q."/>
        </authorList>
    </citation>
    <scope>NUCLEOTIDE SEQUENCE [LARGE SCALE GENOMIC DNA]</scope>
    <source>
        <strain evidence="1 2">NSJ-36</strain>
    </source>
</reference>
<dbReference type="EMBL" id="JACOOY010000002">
    <property type="protein sequence ID" value="MBC5664054.1"/>
    <property type="molecule type" value="Genomic_DNA"/>
</dbReference>
<gene>
    <name evidence="1" type="ORF">H8S07_01970</name>
</gene>
<evidence type="ECO:0000313" key="2">
    <source>
        <dbReference type="Proteomes" id="UP000647235"/>
    </source>
</evidence>
<dbReference type="Proteomes" id="UP000647235">
    <property type="component" value="Unassembled WGS sequence"/>
</dbReference>
<accession>A0ABR7ETN2</accession>
<organism evidence="1 2">
    <name type="scientific">Dorea hominis</name>
    <dbReference type="NCBI Taxonomy" id="2763040"/>
    <lineage>
        <taxon>Bacteria</taxon>
        <taxon>Bacillati</taxon>
        <taxon>Bacillota</taxon>
        <taxon>Clostridia</taxon>
        <taxon>Lachnospirales</taxon>
        <taxon>Lachnospiraceae</taxon>
        <taxon>Dorea</taxon>
    </lineage>
</organism>